<evidence type="ECO:0000313" key="1">
    <source>
        <dbReference type="EMBL" id="MBU6112502.1"/>
    </source>
</evidence>
<name>A0ABS6GT78_MAMLE</name>
<dbReference type="CDD" id="cd00093">
    <property type="entry name" value="HTH_XRE"/>
    <property type="match status" value="1"/>
</dbReference>
<gene>
    <name evidence="1" type="ORF">KQ656_00955</name>
</gene>
<sequence length="167" mass="19275">MTHVINKQIERTGMTQQRLADMALTTKSNVSMMVKGDRNISSDTYRAFATNSNDGVFVTDTLNEFSNGFSTPAHNDEVYYDHPGLIKNQLIKEMKEAIYALENCSFLKRPEFMNREEKDNVLSTMSECKDVLFQGQMFLNKACEHIEQNPRDVAKAHEQKLKMERRI</sequence>
<comment type="caution">
    <text evidence="1">The sequence shown here is derived from an EMBL/GenBank/DDBJ whole genome shotgun (WGS) entry which is preliminary data.</text>
</comment>
<dbReference type="EMBL" id="JAHLZN010000001">
    <property type="protein sequence ID" value="MBU6112502.1"/>
    <property type="molecule type" value="Genomic_DNA"/>
</dbReference>
<dbReference type="Proteomes" id="UP000770161">
    <property type="component" value="Unassembled WGS sequence"/>
</dbReference>
<accession>A0ABS6GT78</accession>
<dbReference type="RefSeq" id="WP_216683150.1">
    <property type="nucleotide sequence ID" value="NZ_JAHLZN010000001.1"/>
</dbReference>
<evidence type="ECO:0000313" key="2">
    <source>
        <dbReference type="Proteomes" id="UP000770161"/>
    </source>
</evidence>
<dbReference type="InterPro" id="IPR001387">
    <property type="entry name" value="Cro/C1-type_HTH"/>
</dbReference>
<proteinExistence type="predicted"/>
<reference evidence="1 2" key="1">
    <citation type="submission" date="2021-06" db="EMBL/GenBank/DDBJ databases">
        <title>Staphylococcus lentus K169 genome sequencing.</title>
        <authorList>
            <person name="Sundareshan S."/>
            <person name="Akhila D.S."/>
            <person name="Prachi D."/>
            <person name="Sivakumar R."/>
            <person name="Rajendhran J."/>
            <person name="Isloor S."/>
            <person name="Hegde N.R."/>
        </authorList>
    </citation>
    <scope>NUCLEOTIDE SEQUENCE [LARGE SCALE GENOMIC DNA]</scope>
    <source>
        <strain evidence="1 2">K169</strain>
    </source>
</reference>
<protein>
    <submittedName>
        <fullName evidence="1">Helix-turn-helix domain-containing protein</fullName>
    </submittedName>
</protein>
<organism evidence="1 2">
    <name type="scientific">Mammaliicoccus lentus</name>
    <name type="common">Staphylococcus lentus</name>
    <dbReference type="NCBI Taxonomy" id="42858"/>
    <lineage>
        <taxon>Bacteria</taxon>
        <taxon>Bacillati</taxon>
        <taxon>Bacillota</taxon>
        <taxon>Bacilli</taxon>
        <taxon>Bacillales</taxon>
        <taxon>Staphylococcaceae</taxon>
        <taxon>Mammaliicoccus</taxon>
    </lineage>
</organism>
<keyword evidence="2" id="KW-1185">Reference proteome</keyword>